<proteinExistence type="predicted"/>
<name>A0A841TZ90_9BACL</name>
<reference evidence="1 2" key="1">
    <citation type="submission" date="2020-08" db="EMBL/GenBank/DDBJ databases">
        <title>Cohnella phylogeny.</title>
        <authorList>
            <person name="Dunlap C."/>
        </authorList>
    </citation>
    <scope>NUCLEOTIDE SEQUENCE [LARGE SCALE GENOMIC DNA]</scope>
    <source>
        <strain evidence="1 2">DSM 25239</strain>
    </source>
</reference>
<organism evidence="1 2">
    <name type="scientific">Cohnella xylanilytica</name>
    <dbReference type="NCBI Taxonomy" id="557555"/>
    <lineage>
        <taxon>Bacteria</taxon>
        <taxon>Bacillati</taxon>
        <taxon>Bacillota</taxon>
        <taxon>Bacilli</taxon>
        <taxon>Bacillales</taxon>
        <taxon>Paenibacillaceae</taxon>
        <taxon>Cohnella</taxon>
    </lineage>
</organism>
<comment type="caution">
    <text evidence="1">The sequence shown here is derived from an EMBL/GenBank/DDBJ whole genome shotgun (WGS) entry which is preliminary data.</text>
</comment>
<dbReference type="AlphaFoldDB" id="A0A841TZ90"/>
<evidence type="ECO:0000313" key="2">
    <source>
        <dbReference type="Proteomes" id="UP000553776"/>
    </source>
</evidence>
<protein>
    <submittedName>
        <fullName evidence="1">DUF2691 family protein</fullName>
    </submittedName>
</protein>
<dbReference type="EMBL" id="JACJVR010000029">
    <property type="protein sequence ID" value="MBB6691443.1"/>
    <property type="molecule type" value="Genomic_DNA"/>
</dbReference>
<keyword evidence="2" id="KW-1185">Reference proteome</keyword>
<dbReference type="Proteomes" id="UP000553776">
    <property type="component" value="Unassembled WGS sequence"/>
</dbReference>
<dbReference type="RefSeq" id="WP_185135434.1">
    <property type="nucleotide sequence ID" value="NZ_BORM01000007.1"/>
</dbReference>
<dbReference type="Pfam" id="PF10903">
    <property type="entry name" value="DUF2691"/>
    <property type="match status" value="1"/>
</dbReference>
<sequence length="156" mass="17772">MRRGIQFEIPNRDGTLLGDVLSPVDMAAYDWLIGDGEEYRLADGKLEPLWPEGWTANAIDGRRLRNLLADTAAYVIFADLKAYPKGRETKNVAAYEEFLASGCQLVLLVVDCAYTAIYAKDQELLERLYGNAQERGYDRVQWITDDNDFRTKLSVW</sequence>
<evidence type="ECO:0000313" key="1">
    <source>
        <dbReference type="EMBL" id="MBB6691443.1"/>
    </source>
</evidence>
<gene>
    <name evidence="1" type="ORF">H7B90_08545</name>
</gene>
<accession>A0A841TZ90</accession>
<dbReference type="InterPro" id="IPR020216">
    <property type="entry name" value="Uncharacterised_YncE"/>
</dbReference>